<evidence type="ECO:0000313" key="2">
    <source>
        <dbReference type="Ensembl" id="ENSENLP00000046465.1"/>
    </source>
</evidence>
<protein>
    <submittedName>
        <fullName evidence="2">Uncharacterized protein</fullName>
    </submittedName>
</protein>
<name>A0A665WRT9_ECHNA</name>
<sequence>SLSNWSLSDFRLQVPAHSVDPINVQTWFIWIQIKKHHQLFVCLGLCASVCISVCVPLLSTALIHFSTNLGMVVFSR</sequence>
<proteinExistence type="predicted"/>
<reference evidence="2" key="3">
    <citation type="submission" date="2025-09" db="UniProtKB">
        <authorList>
            <consortium name="Ensembl"/>
        </authorList>
    </citation>
    <scope>IDENTIFICATION</scope>
</reference>
<reference evidence="2" key="1">
    <citation type="submission" date="2021-04" db="EMBL/GenBank/DDBJ databases">
        <authorList>
            <consortium name="Wellcome Sanger Institute Data Sharing"/>
        </authorList>
    </citation>
    <scope>NUCLEOTIDE SEQUENCE [LARGE SCALE GENOMIC DNA]</scope>
</reference>
<evidence type="ECO:0000256" key="1">
    <source>
        <dbReference type="SAM" id="Phobius"/>
    </source>
</evidence>
<evidence type="ECO:0000313" key="3">
    <source>
        <dbReference type="Proteomes" id="UP000472264"/>
    </source>
</evidence>
<dbReference type="Ensembl" id="ENSENLT00000047602.1">
    <property type="protein sequence ID" value="ENSENLP00000046465.1"/>
    <property type="gene ID" value="ENSENLG00000019691.1"/>
</dbReference>
<keyword evidence="1" id="KW-0812">Transmembrane</keyword>
<organism evidence="2 3">
    <name type="scientific">Echeneis naucrates</name>
    <name type="common">Live sharksucker</name>
    <dbReference type="NCBI Taxonomy" id="173247"/>
    <lineage>
        <taxon>Eukaryota</taxon>
        <taxon>Metazoa</taxon>
        <taxon>Chordata</taxon>
        <taxon>Craniata</taxon>
        <taxon>Vertebrata</taxon>
        <taxon>Euteleostomi</taxon>
        <taxon>Actinopterygii</taxon>
        <taxon>Neopterygii</taxon>
        <taxon>Teleostei</taxon>
        <taxon>Neoteleostei</taxon>
        <taxon>Acanthomorphata</taxon>
        <taxon>Carangaria</taxon>
        <taxon>Carangiformes</taxon>
        <taxon>Echeneidae</taxon>
        <taxon>Echeneis</taxon>
    </lineage>
</organism>
<keyword evidence="3" id="KW-1185">Reference proteome</keyword>
<keyword evidence="1" id="KW-1133">Transmembrane helix</keyword>
<dbReference type="Proteomes" id="UP000472264">
    <property type="component" value="Chromosome 8"/>
</dbReference>
<keyword evidence="1" id="KW-0472">Membrane</keyword>
<accession>A0A665WRT9</accession>
<dbReference type="InParanoid" id="A0A665WRT9"/>
<dbReference type="AlphaFoldDB" id="A0A665WRT9"/>
<reference evidence="2" key="2">
    <citation type="submission" date="2025-08" db="UniProtKB">
        <authorList>
            <consortium name="Ensembl"/>
        </authorList>
    </citation>
    <scope>IDENTIFICATION</scope>
</reference>
<feature type="transmembrane region" description="Helical" evidence="1">
    <location>
        <begin position="39"/>
        <end position="65"/>
    </location>
</feature>